<dbReference type="InterPro" id="IPR040255">
    <property type="entry name" value="Non-specific_endonuclease"/>
</dbReference>
<dbReference type="SUPFAM" id="SSF54060">
    <property type="entry name" value="His-Me finger endonucleases"/>
    <property type="match status" value="1"/>
</dbReference>
<keyword evidence="3" id="KW-0255">Endonuclease</keyword>
<name>A0A9N9S781_9DIPT</name>
<evidence type="ECO:0000256" key="6">
    <source>
        <dbReference type="SAM" id="SignalP"/>
    </source>
</evidence>
<keyword evidence="5" id="KW-0479">Metal-binding</keyword>
<dbReference type="GO" id="GO:0046872">
    <property type="term" value="F:metal ion binding"/>
    <property type="evidence" value="ECO:0007669"/>
    <property type="project" value="UniProtKB-KW"/>
</dbReference>
<dbReference type="PANTHER" id="PTHR13966:SF17">
    <property type="entry name" value="ENDONUCLEASE-RELATED"/>
    <property type="match status" value="1"/>
</dbReference>
<keyword evidence="2" id="KW-0540">Nuclease</keyword>
<accession>A0A9N9S781</accession>
<gene>
    <name evidence="9" type="ORF">CHIRRI_LOCUS12337</name>
</gene>
<dbReference type="InterPro" id="IPR001604">
    <property type="entry name" value="Endo_G_ENPP1-like_dom"/>
</dbReference>
<feature type="signal peptide" evidence="6">
    <location>
        <begin position="1"/>
        <end position="24"/>
    </location>
</feature>
<comment type="similarity">
    <text evidence="1">Belongs to the DNA/RNA non-specific endonuclease family.</text>
</comment>
<dbReference type="InterPro" id="IPR044929">
    <property type="entry name" value="DNA/RNA_non-sp_Endonuclease_sf"/>
</dbReference>
<evidence type="ECO:0000259" key="7">
    <source>
        <dbReference type="SMART" id="SM00477"/>
    </source>
</evidence>
<dbReference type="GO" id="GO:0005743">
    <property type="term" value="C:mitochondrial inner membrane"/>
    <property type="evidence" value="ECO:0007669"/>
    <property type="project" value="TreeGrafter"/>
</dbReference>
<dbReference type="GO" id="GO:0000014">
    <property type="term" value="F:single-stranded DNA endodeoxyribonuclease activity"/>
    <property type="evidence" value="ECO:0007669"/>
    <property type="project" value="TreeGrafter"/>
</dbReference>
<keyword evidence="3" id="KW-0378">Hydrolase</keyword>
<dbReference type="InterPro" id="IPR020821">
    <property type="entry name" value="ENPP1-3/EXOG-like_nuc-like"/>
</dbReference>
<feature type="active site" description="Proton acceptor" evidence="4">
    <location>
        <position position="227"/>
    </location>
</feature>
<keyword evidence="10" id="KW-1185">Reference proteome</keyword>
<evidence type="ECO:0000256" key="5">
    <source>
        <dbReference type="PIRSR" id="PIRSR640255-2"/>
    </source>
</evidence>
<sequence>MEILRKLSLVIFVAFLFFFKSVLCSCKIEVKNLVTKGAVEPLFLSKSLNPEKYYFNIPRNGFITVENGEDLYSFCRQTKGKPPVLTRSNCINDKFDPPINTVCPQDQAPIAKFYNSRSCGQNLEGRIFEIGYELIAPDKDNNKIVHFMPLTTVCHNKYLESTFYSQHVLYKGNMGKSMKTFGTEYWDSSGYDENTADNVKKYYNDTNEKAFFKKINLNTDDRLSKGHLNPNGDQPFQSWKKATYFYLNQVPQWQVFNQNAWENIEYNVKKQSDKADLIVFTGGHGQFKIGARDVFMSNITGSYDTVPRIQVPKLIWKLFFNVETRHCLAFVIMNYNFGSDAFEKRDPEMCSDRDDECKNLDDKRLKNNINNVNAGFLSCCSYKELTKMIKYELNHEGAPLKCLTSDEIHKSENDILAAPFSVGFSAFTYSFSKTKGKNKLIYQKFLLNLRVQQ</sequence>
<proteinExistence type="inferred from homology"/>
<dbReference type="OrthoDB" id="8194122at2759"/>
<reference evidence="9" key="1">
    <citation type="submission" date="2022-01" db="EMBL/GenBank/DDBJ databases">
        <authorList>
            <person name="King R."/>
        </authorList>
    </citation>
    <scope>NUCLEOTIDE SEQUENCE</scope>
</reference>
<feature type="binding site" evidence="5">
    <location>
        <position position="257"/>
    </location>
    <ligand>
        <name>Mg(2+)</name>
        <dbReference type="ChEBI" id="CHEBI:18420"/>
        <note>catalytic</note>
    </ligand>
</feature>
<evidence type="ECO:0000256" key="3">
    <source>
        <dbReference type="ARBA" id="ARBA00022759"/>
    </source>
</evidence>
<dbReference type="EMBL" id="OU895879">
    <property type="protein sequence ID" value="CAG9809516.1"/>
    <property type="molecule type" value="Genomic_DNA"/>
</dbReference>
<dbReference type="GO" id="GO:0006309">
    <property type="term" value="P:apoptotic DNA fragmentation"/>
    <property type="evidence" value="ECO:0007669"/>
    <property type="project" value="TreeGrafter"/>
</dbReference>
<keyword evidence="6" id="KW-0732">Signal</keyword>
<feature type="domain" description="ENPP1-3/EXOG-like endonuclease/phosphodiesterase" evidence="7">
    <location>
        <begin position="164"/>
        <end position="348"/>
    </location>
</feature>
<dbReference type="Proteomes" id="UP001153620">
    <property type="component" value="Chromosome 3"/>
</dbReference>
<dbReference type="AlphaFoldDB" id="A0A9N9S781"/>
<evidence type="ECO:0008006" key="11">
    <source>
        <dbReference type="Google" id="ProtNLM"/>
    </source>
</evidence>
<organism evidence="9 10">
    <name type="scientific">Chironomus riparius</name>
    <dbReference type="NCBI Taxonomy" id="315576"/>
    <lineage>
        <taxon>Eukaryota</taxon>
        <taxon>Metazoa</taxon>
        <taxon>Ecdysozoa</taxon>
        <taxon>Arthropoda</taxon>
        <taxon>Hexapoda</taxon>
        <taxon>Insecta</taxon>
        <taxon>Pterygota</taxon>
        <taxon>Neoptera</taxon>
        <taxon>Endopterygota</taxon>
        <taxon>Diptera</taxon>
        <taxon>Nematocera</taxon>
        <taxon>Chironomoidea</taxon>
        <taxon>Chironomidae</taxon>
        <taxon>Chironominae</taxon>
        <taxon>Chironomus</taxon>
    </lineage>
</organism>
<dbReference type="SMART" id="SM00477">
    <property type="entry name" value="NUC"/>
    <property type="match status" value="1"/>
</dbReference>
<protein>
    <recommendedName>
        <fullName evidence="11">DNA/RNA non-specific endonuclease domain-containing protein</fullName>
    </recommendedName>
</protein>
<evidence type="ECO:0000256" key="4">
    <source>
        <dbReference type="PIRSR" id="PIRSR640255-1"/>
    </source>
</evidence>
<dbReference type="SMART" id="SM00892">
    <property type="entry name" value="Endonuclease_NS"/>
    <property type="match status" value="1"/>
</dbReference>
<feature type="chain" id="PRO_5040293484" description="DNA/RNA non-specific endonuclease domain-containing protein" evidence="6">
    <location>
        <begin position="25"/>
        <end position="453"/>
    </location>
</feature>
<evidence type="ECO:0000313" key="9">
    <source>
        <dbReference type="EMBL" id="CAG9809516.1"/>
    </source>
</evidence>
<dbReference type="PANTHER" id="PTHR13966">
    <property type="entry name" value="ENDONUCLEASE RELATED"/>
    <property type="match status" value="1"/>
</dbReference>
<feature type="domain" description="DNA/RNA non-specific endonuclease/pyrophosphatase/phosphodiesterase" evidence="8">
    <location>
        <begin position="147"/>
        <end position="385"/>
    </location>
</feature>
<evidence type="ECO:0000313" key="10">
    <source>
        <dbReference type="Proteomes" id="UP001153620"/>
    </source>
</evidence>
<evidence type="ECO:0000259" key="8">
    <source>
        <dbReference type="SMART" id="SM00892"/>
    </source>
</evidence>
<dbReference type="Pfam" id="PF01223">
    <property type="entry name" value="Endonuclease_NS"/>
    <property type="match status" value="1"/>
</dbReference>
<dbReference type="InterPro" id="IPR044925">
    <property type="entry name" value="His-Me_finger_sf"/>
</dbReference>
<reference evidence="9" key="2">
    <citation type="submission" date="2022-10" db="EMBL/GenBank/DDBJ databases">
        <authorList>
            <consortium name="ENA_rothamsted_submissions"/>
            <consortium name="culmorum"/>
            <person name="King R."/>
        </authorList>
    </citation>
    <scope>NUCLEOTIDE SEQUENCE</scope>
</reference>
<dbReference type="GO" id="GO:0004521">
    <property type="term" value="F:RNA endonuclease activity"/>
    <property type="evidence" value="ECO:0007669"/>
    <property type="project" value="TreeGrafter"/>
</dbReference>
<dbReference type="GO" id="GO:0005634">
    <property type="term" value="C:nucleus"/>
    <property type="evidence" value="ECO:0007669"/>
    <property type="project" value="TreeGrafter"/>
</dbReference>
<dbReference type="Gene3D" id="3.40.570.10">
    <property type="entry name" value="Extracellular Endonuclease, subunit A"/>
    <property type="match status" value="1"/>
</dbReference>
<evidence type="ECO:0000256" key="2">
    <source>
        <dbReference type="ARBA" id="ARBA00022722"/>
    </source>
</evidence>
<evidence type="ECO:0000256" key="1">
    <source>
        <dbReference type="ARBA" id="ARBA00010052"/>
    </source>
</evidence>
<dbReference type="GO" id="GO:0003676">
    <property type="term" value="F:nucleic acid binding"/>
    <property type="evidence" value="ECO:0007669"/>
    <property type="project" value="InterPro"/>
</dbReference>